<accession>A0A182M872</accession>
<keyword evidence="1" id="KW-0812">Transmembrane</keyword>
<keyword evidence="1" id="KW-1133">Transmembrane helix</keyword>
<evidence type="ECO:0000313" key="3">
    <source>
        <dbReference type="Proteomes" id="UP000075883"/>
    </source>
</evidence>
<protein>
    <submittedName>
        <fullName evidence="2">Uncharacterized protein</fullName>
    </submittedName>
</protein>
<reference evidence="3" key="1">
    <citation type="submission" date="2013-09" db="EMBL/GenBank/DDBJ databases">
        <title>The Genome Sequence of Anopheles culicifacies species A.</title>
        <authorList>
            <consortium name="The Broad Institute Genomics Platform"/>
            <person name="Neafsey D.E."/>
            <person name="Besansky N."/>
            <person name="Howell P."/>
            <person name="Walton C."/>
            <person name="Young S.K."/>
            <person name="Zeng Q."/>
            <person name="Gargeya S."/>
            <person name="Fitzgerald M."/>
            <person name="Haas B."/>
            <person name="Abouelleil A."/>
            <person name="Allen A.W."/>
            <person name="Alvarado L."/>
            <person name="Arachchi H.M."/>
            <person name="Berlin A.M."/>
            <person name="Chapman S.B."/>
            <person name="Gainer-Dewar J."/>
            <person name="Goldberg J."/>
            <person name="Griggs A."/>
            <person name="Gujja S."/>
            <person name="Hansen M."/>
            <person name="Howarth C."/>
            <person name="Imamovic A."/>
            <person name="Ireland A."/>
            <person name="Larimer J."/>
            <person name="McCowan C."/>
            <person name="Murphy C."/>
            <person name="Pearson M."/>
            <person name="Poon T.W."/>
            <person name="Priest M."/>
            <person name="Roberts A."/>
            <person name="Saif S."/>
            <person name="Shea T."/>
            <person name="Sisk P."/>
            <person name="Sykes S."/>
            <person name="Wortman J."/>
            <person name="Nusbaum C."/>
            <person name="Birren B."/>
        </authorList>
    </citation>
    <scope>NUCLEOTIDE SEQUENCE [LARGE SCALE GENOMIC DNA]</scope>
    <source>
        <strain evidence="3">A-37</strain>
    </source>
</reference>
<evidence type="ECO:0000256" key="1">
    <source>
        <dbReference type="SAM" id="Phobius"/>
    </source>
</evidence>
<dbReference type="AlphaFoldDB" id="A0A182M872"/>
<evidence type="ECO:0000313" key="2">
    <source>
        <dbReference type="EnsemblMetazoa" id="ACUA011871-PA"/>
    </source>
</evidence>
<keyword evidence="3" id="KW-1185">Reference proteome</keyword>
<dbReference type="Proteomes" id="UP000075883">
    <property type="component" value="Unassembled WGS sequence"/>
</dbReference>
<organism evidence="2 3">
    <name type="scientific">Anopheles culicifacies</name>
    <dbReference type="NCBI Taxonomy" id="139723"/>
    <lineage>
        <taxon>Eukaryota</taxon>
        <taxon>Metazoa</taxon>
        <taxon>Ecdysozoa</taxon>
        <taxon>Arthropoda</taxon>
        <taxon>Hexapoda</taxon>
        <taxon>Insecta</taxon>
        <taxon>Pterygota</taxon>
        <taxon>Neoptera</taxon>
        <taxon>Endopterygota</taxon>
        <taxon>Diptera</taxon>
        <taxon>Nematocera</taxon>
        <taxon>Culicoidea</taxon>
        <taxon>Culicidae</taxon>
        <taxon>Anophelinae</taxon>
        <taxon>Anopheles</taxon>
        <taxon>culicifacies species complex</taxon>
    </lineage>
</organism>
<keyword evidence="1" id="KW-0472">Membrane</keyword>
<dbReference type="EnsemblMetazoa" id="ACUA011871-RA">
    <property type="protein sequence ID" value="ACUA011871-PA"/>
    <property type="gene ID" value="ACUA011871"/>
</dbReference>
<name>A0A182M872_9DIPT</name>
<proteinExistence type="predicted"/>
<feature type="transmembrane region" description="Helical" evidence="1">
    <location>
        <begin position="205"/>
        <end position="228"/>
    </location>
</feature>
<reference evidence="2" key="2">
    <citation type="submission" date="2020-05" db="UniProtKB">
        <authorList>
            <consortium name="EnsemblMetazoa"/>
        </authorList>
    </citation>
    <scope>IDENTIFICATION</scope>
    <source>
        <strain evidence="2">A-37</strain>
    </source>
</reference>
<dbReference type="EMBL" id="AXCM01001131">
    <property type="status" value="NOT_ANNOTATED_CDS"/>
    <property type="molecule type" value="Genomic_DNA"/>
</dbReference>
<dbReference type="VEuPathDB" id="VectorBase:ACUA011871"/>
<sequence length="417" mass="46023">MIRMYVARRSVELDVVNSLLMGSICHLRNWDSNLSDGRQGYFSDRGVQLSWSRSLVVLLHGLGLVVHWLGSEHFRDSRSSVYLSDWCNNLSNRGKGLHNLVALNRFAADDGVESVVVIGGVVHNATVTISIDQRVLSLDNITVTFLLLALDITSVVIMNIVRKLIFGRSIGIFDMLDGLHQSRLDGLDKSRLDSLKQSGLLVNHLLWLVIVVFRLMMVLGLLVLLVVLGTDHSDKSAQSNVLKKVDNNETCLLVTAISNGLRAPLYSGLASAANGMYKKVGTMIHMTRISPGKRFGGQSFAERGEGFGRMFQFREHSVQFLSITLLEMQSAAVAQGKVSMLDQRDRKHSAHNRGSTDVAFSLEKLSLTECSAVDTRGDLLRGLGSQLKIGTIRLSADKAPVEWRIRSQDQGGDRLVN</sequence>
<feature type="transmembrane region" description="Helical" evidence="1">
    <location>
        <begin position="141"/>
        <end position="161"/>
    </location>
</feature>